<comment type="caution">
    <text evidence="1">The sequence shown here is derived from an EMBL/GenBank/DDBJ whole genome shotgun (WGS) entry which is preliminary data.</text>
</comment>
<protein>
    <submittedName>
        <fullName evidence="1">Uncharacterized protein</fullName>
    </submittedName>
</protein>
<name>A0AA40JC14_BURPE</name>
<dbReference type="AlphaFoldDB" id="A0AA40JC14"/>
<evidence type="ECO:0000313" key="2">
    <source>
        <dbReference type="Proteomes" id="UP000030475"/>
    </source>
</evidence>
<reference evidence="1 2" key="1">
    <citation type="submission" date="2014-08" db="EMBL/GenBank/DDBJ databases">
        <authorList>
            <person name="Bunnell A."/>
            <person name="Chain P.S."/>
            <person name="Chertkov O."/>
            <person name="Currie B.J."/>
            <person name="Daligault H.E."/>
            <person name="Davenport K.W."/>
            <person name="Davis C."/>
            <person name="Gleasner C.D."/>
            <person name="Johnson S.L."/>
            <person name="Kaestli M."/>
            <person name="Koren S."/>
            <person name="Kunde Y.A."/>
            <person name="Mayo M."/>
            <person name="McMurry K.K."/>
            <person name="Price E.P."/>
            <person name="Reitenga K.G."/>
            <person name="Robison R."/>
            <person name="Rosovitz M.J."/>
            <person name="Sarovich D.S."/>
            <person name="Teshima H."/>
        </authorList>
    </citation>
    <scope>NUCLEOTIDE SEQUENCE [LARGE SCALE GENOMIC DNA]</scope>
    <source>
        <strain evidence="1 2">MSHR44</strain>
    </source>
</reference>
<accession>A0AA40JC14</accession>
<sequence>MSRTFKAPAVLSTKRCFELIECLEPQERLKAYKNEGEIYYVQQMRWDDNDVCCLLINKCDKLAADPCFSDPQNLLWRAVNKMVGEGMDYSCHIIVRASPDPLATGLAIVEAVQGMPPPKIQQFLNALMRAVKAKFPDEFKFAHPNGAVDKKGNPTTYSARMMISLDGHVSESLEHDLTEGAIGGVELITERNAEVQLDQAGFVREKKAQLEVSLSTALAKARKVPVLRAFLNSKSDAYEKARIRFTTDTGDPRTVTVRSGDFTVGLDTAYVKRAVLNGFNKHLGQSYTELNEEMLEKLKGLLV</sequence>
<organism evidence="1 2">
    <name type="scientific">Burkholderia pseudomallei</name>
    <name type="common">Pseudomonas pseudomallei</name>
    <dbReference type="NCBI Taxonomy" id="28450"/>
    <lineage>
        <taxon>Bacteria</taxon>
        <taxon>Pseudomonadati</taxon>
        <taxon>Pseudomonadota</taxon>
        <taxon>Betaproteobacteria</taxon>
        <taxon>Burkholderiales</taxon>
        <taxon>Burkholderiaceae</taxon>
        <taxon>Burkholderia</taxon>
        <taxon>pseudomallei group</taxon>
    </lineage>
</organism>
<proteinExistence type="predicted"/>
<dbReference type="RefSeq" id="WP_143281104.1">
    <property type="nucleotide sequence ID" value="NZ_CM007659.1"/>
</dbReference>
<gene>
    <name evidence="1" type="ORF">Y036_608</name>
</gene>
<dbReference type="Proteomes" id="UP000030475">
    <property type="component" value="Unassembled WGS sequence"/>
</dbReference>
<evidence type="ECO:0000313" key="1">
    <source>
        <dbReference type="EMBL" id="KGX07801.1"/>
    </source>
</evidence>
<dbReference type="EMBL" id="JQIM01000010">
    <property type="protein sequence ID" value="KGX07801.1"/>
    <property type="molecule type" value="Genomic_DNA"/>
</dbReference>